<dbReference type="Pfam" id="PF13863">
    <property type="entry name" value="DUF4200"/>
    <property type="match status" value="1"/>
</dbReference>
<evidence type="ECO:0000256" key="1">
    <source>
        <dbReference type="ARBA" id="ARBA00023054"/>
    </source>
</evidence>
<dbReference type="AlphaFoldDB" id="A0A6P7F559"/>
<reference evidence="3" key="1">
    <citation type="submission" date="2025-08" db="UniProtKB">
        <authorList>
            <consortium name="RefSeq"/>
        </authorList>
    </citation>
    <scope>IDENTIFICATION</scope>
    <source>
        <tissue evidence="3">Whole insect</tissue>
    </source>
</reference>
<dbReference type="InParanoid" id="A0A6P7F559"/>
<evidence type="ECO:0000313" key="3">
    <source>
        <dbReference type="RefSeq" id="XP_028130834.1"/>
    </source>
</evidence>
<dbReference type="PANTHER" id="PTHR21683:SF2">
    <property type="entry name" value="COILED-COIL DOMAIN-CONTAINING PROTEIN 42 LIKE-2-LIKE"/>
    <property type="match status" value="1"/>
</dbReference>
<evidence type="ECO:0000259" key="2">
    <source>
        <dbReference type="Pfam" id="PF13863"/>
    </source>
</evidence>
<gene>
    <name evidence="3" type="primary">LOC114326612</name>
</gene>
<accession>A0A6P7F559</accession>
<dbReference type="GO" id="GO:0005856">
    <property type="term" value="C:cytoskeleton"/>
    <property type="evidence" value="ECO:0007669"/>
    <property type="project" value="UniProtKB-ARBA"/>
</dbReference>
<sequence>MQSESKLCEYETEAIIASSSPENLEHSPFQSSKLELNYPKEDYRKIFKQQNENRKSLRLLSNKVAPYTGCTDYLMSKKRTKKRQKKIDLENLAKRNVLTNHSLAQRRLYQIDDDLKQLREEEIERRKVLDNMWKELKNKEESLRDSFIGFDKFMIENKEKRERSTEKITTMGALAQEKTQQVEELRKEYDQCIELKELLDNGIKNHSHFEKYLLAVVDKNHKKFSTIEDLFKRFDALLEARHILSNLFERHLSQLEEAKDAVDKMVMVKCVKIAGLSNTLADLHKRFEAAKLTCANWEQYHHKVVLEAMEKVMEIQAVKDSVWQVYQDICRRKGVKPVFKGNYAKQLEIIKKALLKFRLVNKMAKAMQDESGSPRSEEASSSDSIVVNVVHKVNKKLEENAKILKLPPKEEEKKVSFLQIPHTLLAAMKFKSGIKKAESGIHQSRSTSLMRLSASSGFKGRTSRSS</sequence>
<dbReference type="PANTHER" id="PTHR21683">
    <property type="entry name" value="COILED-COIL DOMAIN-CONTAINING PROTEIN 42 LIKE-2-LIKE-RELATED"/>
    <property type="match status" value="1"/>
</dbReference>
<feature type="domain" description="DUF4200" evidence="2">
    <location>
        <begin position="105"/>
        <end position="219"/>
    </location>
</feature>
<dbReference type="KEGG" id="dvv:114326612"/>
<name>A0A6P7F559_DIAVI</name>
<organism evidence="3">
    <name type="scientific">Diabrotica virgifera virgifera</name>
    <name type="common">western corn rootworm</name>
    <dbReference type="NCBI Taxonomy" id="50390"/>
    <lineage>
        <taxon>Eukaryota</taxon>
        <taxon>Metazoa</taxon>
        <taxon>Ecdysozoa</taxon>
        <taxon>Arthropoda</taxon>
        <taxon>Hexapoda</taxon>
        <taxon>Insecta</taxon>
        <taxon>Pterygota</taxon>
        <taxon>Neoptera</taxon>
        <taxon>Endopterygota</taxon>
        <taxon>Coleoptera</taxon>
        <taxon>Polyphaga</taxon>
        <taxon>Cucujiformia</taxon>
        <taxon>Chrysomeloidea</taxon>
        <taxon>Chrysomelidae</taxon>
        <taxon>Galerucinae</taxon>
        <taxon>Diabroticina</taxon>
        <taxon>Diabroticites</taxon>
        <taxon>Diabrotica</taxon>
    </lineage>
</organism>
<dbReference type="InterPro" id="IPR025252">
    <property type="entry name" value="DUF4200"/>
</dbReference>
<dbReference type="RefSeq" id="XP_028130834.1">
    <property type="nucleotide sequence ID" value="XM_028275033.1"/>
</dbReference>
<keyword evidence="1" id="KW-0175">Coiled coil</keyword>
<proteinExistence type="predicted"/>
<protein>
    <submittedName>
        <fullName evidence="3">Cilia- and flagella-associated protein 73-like</fullName>
    </submittedName>
</protein>
<dbReference type="OrthoDB" id="10264298at2759"/>
<dbReference type="InterPro" id="IPR051147">
    <property type="entry name" value="CFAP_domain-containing"/>
</dbReference>